<evidence type="ECO:0000256" key="2">
    <source>
        <dbReference type="ARBA" id="ARBA00007639"/>
    </source>
</evidence>
<proteinExistence type="inferred from homology"/>
<evidence type="ECO:0000256" key="4">
    <source>
        <dbReference type="SAM" id="MobiDB-lite"/>
    </source>
</evidence>
<feature type="compositionally biased region" description="Basic and acidic residues" evidence="4">
    <location>
        <begin position="18"/>
        <end position="29"/>
    </location>
</feature>
<comment type="similarity">
    <text evidence="2">Belongs to the bacterial solute-binding protein 2 family.</text>
</comment>
<dbReference type="Gene3D" id="3.40.50.2300">
    <property type="match status" value="2"/>
</dbReference>
<evidence type="ECO:0000256" key="3">
    <source>
        <dbReference type="ARBA" id="ARBA00022729"/>
    </source>
</evidence>
<dbReference type="PANTHER" id="PTHR46847">
    <property type="entry name" value="D-ALLOSE-BINDING PERIPLASMIC PROTEIN-RELATED"/>
    <property type="match status" value="1"/>
</dbReference>
<accession>A0ABY2KKQ1</accession>
<comment type="subcellular location">
    <subcellularLocation>
        <location evidence="1">Cell envelope</location>
    </subcellularLocation>
</comment>
<name>A0ABY2KKQ1_9RHOB</name>
<comment type="caution">
    <text evidence="6">The sequence shown here is derived from an EMBL/GenBank/DDBJ whole genome shotgun (WGS) entry which is preliminary data.</text>
</comment>
<keyword evidence="3" id="KW-0732">Signal</keyword>
<evidence type="ECO:0000259" key="5">
    <source>
        <dbReference type="Pfam" id="PF13407"/>
    </source>
</evidence>
<dbReference type="SUPFAM" id="SSF53822">
    <property type="entry name" value="Periplasmic binding protein-like I"/>
    <property type="match status" value="1"/>
</dbReference>
<evidence type="ECO:0000313" key="7">
    <source>
        <dbReference type="Proteomes" id="UP000297741"/>
    </source>
</evidence>
<gene>
    <name evidence="6" type="ORF">EEB11_17220</name>
</gene>
<protein>
    <submittedName>
        <fullName evidence="6">Ribose ABC transporter substrate-binding protein</fullName>
    </submittedName>
</protein>
<evidence type="ECO:0000256" key="1">
    <source>
        <dbReference type="ARBA" id="ARBA00004196"/>
    </source>
</evidence>
<keyword evidence="7" id="KW-1185">Reference proteome</keyword>
<evidence type="ECO:0000313" key="6">
    <source>
        <dbReference type="EMBL" id="TGD41763.1"/>
    </source>
</evidence>
<feature type="domain" description="Periplasmic binding protein" evidence="5">
    <location>
        <begin position="110"/>
        <end position="370"/>
    </location>
</feature>
<sequence length="413" mass="44878">MTDAGEGGALPAPPTRLTPDRHTEPETGGKPKMNGMTKLATGASALAIGLMLAGTLSAQTLPLKPLPDDADRYFWWYHQVQTDEVLSNMQEIVGKPATAMASPPTAPIKIAVIYPSQDVSDFWLRSYLSMEARLNEMGLPFEAVQYASNMGDFLLQSTYAEQAAREDFQYVIFGPSELQAQQDDIKHLMDAGKKVIVLNYDTPIQEWGDDQPMMYTTFSHLFGALNICNWVVENLGTEGTYAMIRGIVGGIDDQRSGGFRDCLAEKSNWKLAYEHYGEFQREGGFNGAQLITSAYPEVTLIHNANTAMAMGAISAVQAAGIGDKVGVTAWGGTGDEIDALKNGELLATPMRMSDDVGVAMAEAIRADIEGRTADIPLVFLGRIDIVSGKSTPEDVEAKANEAFRYTGRNTLER</sequence>
<dbReference type="EMBL" id="RPEM01000015">
    <property type="protein sequence ID" value="TGD41763.1"/>
    <property type="molecule type" value="Genomic_DNA"/>
</dbReference>
<dbReference type="Pfam" id="PF13407">
    <property type="entry name" value="Peripla_BP_4"/>
    <property type="match status" value="1"/>
</dbReference>
<dbReference type="Proteomes" id="UP000297741">
    <property type="component" value="Unassembled WGS sequence"/>
</dbReference>
<dbReference type="InterPro" id="IPR025997">
    <property type="entry name" value="SBP_2_dom"/>
</dbReference>
<organism evidence="6 7">
    <name type="scientific">Pseudotabrizicola sediminis</name>
    <dbReference type="NCBI Taxonomy" id="2486418"/>
    <lineage>
        <taxon>Bacteria</taxon>
        <taxon>Pseudomonadati</taxon>
        <taxon>Pseudomonadota</taxon>
        <taxon>Alphaproteobacteria</taxon>
        <taxon>Rhodobacterales</taxon>
        <taxon>Paracoccaceae</taxon>
        <taxon>Pseudotabrizicola</taxon>
    </lineage>
</organism>
<dbReference type="PANTHER" id="PTHR46847:SF1">
    <property type="entry name" value="D-ALLOSE-BINDING PERIPLASMIC PROTEIN-RELATED"/>
    <property type="match status" value="1"/>
</dbReference>
<feature type="region of interest" description="Disordered" evidence="4">
    <location>
        <begin position="1"/>
        <end position="36"/>
    </location>
</feature>
<reference evidence="6 7" key="1">
    <citation type="submission" date="2018-11" db="EMBL/GenBank/DDBJ databases">
        <title>Tabrizicola sp. isolated from sediment of alpine lake.</title>
        <authorList>
            <person name="Liu Z."/>
        </authorList>
    </citation>
    <scope>NUCLEOTIDE SEQUENCE [LARGE SCALE GENOMIC DNA]</scope>
    <source>
        <strain evidence="6 7">DRYC-M-16</strain>
    </source>
</reference>
<dbReference type="InterPro" id="IPR028082">
    <property type="entry name" value="Peripla_BP_I"/>
</dbReference>